<reference evidence="2" key="1">
    <citation type="submission" date="2016-10" db="EMBL/GenBank/DDBJ databases">
        <authorList>
            <person name="Varghese N."/>
            <person name="Submissions S."/>
        </authorList>
    </citation>
    <scope>NUCLEOTIDE SEQUENCE [LARGE SCALE GENOMIC DNA]</scope>
    <source>
        <strain evidence="2">CGMCC 1.10784</strain>
    </source>
</reference>
<evidence type="ECO:0000313" key="1">
    <source>
        <dbReference type="EMBL" id="SFE09760.1"/>
    </source>
</evidence>
<organism evidence="1 2">
    <name type="scientific">Paenibacillus catalpae</name>
    <dbReference type="NCBI Taxonomy" id="1045775"/>
    <lineage>
        <taxon>Bacteria</taxon>
        <taxon>Bacillati</taxon>
        <taxon>Bacillota</taxon>
        <taxon>Bacilli</taxon>
        <taxon>Bacillales</taxon>
        <taxon>Paenibacillaceae</taxon>
        <taxon>Paenibacillus</taxon>
    </lineage>
</organism>
<dbReference type="AlphaFoldDB" id="A0A1I1XW79"/>
<protein>
    <submittedName>
        <fullName evidence="1">Uncharacterized protein</fullName>
    </submittedName>
</protein>
<sequence length="83" mass="10447">MLSYFLFYNNGNRWIDHYYKREVNTLLNHPFFFEEQMRLKNWELKQIDKHAWKWVHFNKRKPALPLSLMMSSLWAFLFARFSE</sequence>
<proteinExistence type="predicted"/>
<dbReference type="Proteomes" id="UP000198855">
    <property type="component" value="Unassembled WGS sequence"/>
</dbReference>
<gene>
    <name evidence="1" type="ORF">SAMN05216378_2309</name>
</gene>
<keyword evidence="2" id="KW-1185">Reference proteome</keyword>
<evidence type="ECO:0000313" key="2">
    <source>
        <dbReference type="Proteomes" id="UP000198855"/>
    </source>
</evidence>
<name>A0A1I1XW79_9BACL</name>
<accession>A0A1I1XW79</accession>
<dbReference type="STRING" id="1045775.SAMN05216378_2309"/>
<dbReference type="EMBL" id="FOMT01000002">
    <property type="protein sequence ID" value="SFE09760.1"/>
    <property type="molecule type" value="Genomic_DNA"/>
</dbReference>